<dbReference type="InterPro" id="IPR029063">
    <property type="entry name" value="SAM-dependent_MTases_sf"/>
</dbReference>
<dbReference type="STRING" id="7574.A0A1S3J6I2"/>
<name>A0A1S3J6I2_LINAN</name>
<reference evidence="6" key="1">
    <citation type="submission" date="2025-08" db="UniProtKB">
        <authorList>
            <consortium name="RefSeq"/>
        </authorList>
    </citation>
    <scope>IDENTIFICATION</scope>
    <source>
        <tissue evidence="6">Gonads</tissue>
    </source>
</reference>
<dbReference type="PANTHER" id="PTHR10867">
    <property type="entry name" value="NNMT/PNMT/TEMT FAMILY MEMBER"/>
    <property type="match status" value="1"/>
</dbReference>
<evidence type="ECO:0000256" key="1">
    <source>
        <dbReference type="ARBA" id="ARBA00007996"/>
    </source>
</evidence>
<keyword evidence="3" id="KW-0808">Transferase</keyword>
<keyword evidence="5" id="KW-1185">Reference proteome</keyword>
<dbReference type="KEGG" id="lak:106170526"/>
<dbReference type="Gene3D" id="3.40.50.150">
    <property type="entry name" value="Vaccinia Virus protein VP39"/>
    <property type="match status" value="1"/>
</dbReference>
<gene>
    <name evidence="6" type="primary">LOC106170526</name>
</gene>
<dbReference type="Pfam" id="PF01234">
    <property type="entry name" value="NNMT_PNMT_TEMT"/>
    <property type="match status" value="1"/>
</dbReference>
<dbReference type="InParanoid" id="A0A1S3J6I2"/>
<evidence type="ECO:0000256" key="2">
    <source>
        <dbReference type="ARBA" id="ARBA00022603"/>
    </source>
</evidence>
<accession>A0A1S3J6I2</accession>
<evidence type="ECO:0000313" key="5">
    <source>
        <dbReference type="Proteomes" id="UP000085678"/>
    </source>
</evidence>
<dbReference type="GO" id="GO:0008170">
    <property type="term" value="F:N-methyltransferase activity"/>
    <property type="evidence" value="ECO:0007669"/>
    <property type="project" value="TreeGrafter"/>
</dbReference>
<dbReference type="GO" id="GO:0005829">
    <property type="term" value="C:cytosol"/>
    <property type="evidence" value="ECO:0007669"/>
    <property type="project" value="TreeGrafter"/>
</dbReference>
<dbReference type="PROSITE" id="PS51681">
    <property type="entry name" value="SAM_MT_NNMT_PNMT_TEMT"/>
    <property type="match status" value="1"/>
</dbReference>
<sequence>MRGKVKAIYHCDVRNNHPLNYVTTAPFDAITSSFCLEVACTNEKEYLQALKNVVSMLKEGGHFIQVASVEESFYRVGDVNWAALSLQENRFREALTEAGLELESWHRIRRPDNVLERESDYSGCIIAVATKKTGL</sequence>
<evidence type="ECO:0000256" key="4">
    <source>
        <dbReference type="ARBA" id="ARBA00022691"/>
    </source>
</evidence>
<proteinExistence type="inferred from homology"/>
<dbReference type="RefSeq" id="XP_013405861.1">
    <property type="nucleotide sequence ID" value="XM_013550407.1"/>
</dbReference>
<dbReference type="AlphaFoldDB" id="A0A1S3J6I2"/>
<dbReference type="OrthoDB" id="10050085at2759"/>
<protein>
    <submittedName>
        <fullName evidence="6">Phenylethanolamine N-methyltransferase-like</fullName>
    </submittedName>
</protein>
<evidence type="ECO:0000313" key="6">
    <source>
        <dbReference type="RefSeq" id="XP_013405861.1"/>
    </source>
</evidence>
<comment type="similarity">
    <text evidence="1">Belongs to the class I-like SAM-binding methyltransferase superfamily. NNMT/PNMT/TEMT family.</text>
</comment>
<keyword evidence="2" id="KW-0489">Methyltransferase</keyword>
<dbReference type="GO" id="GO:0032259">
    <property type="term" value="P:methylation"/>
    <property type="evidence" value="ECO:0007669"/>
    <property type="project" value="UniProtKB-KW"/>
</dbReference>
<dbReference type="InterPro" id="IPR000940">
    <property type="entry name" value="NNMT_TEMT_trans"/>
</dbReference>
<dbReference type="PANTHER" id="PTHR10867:SF17">
    <property type="entry name" value="NICOTINAMIDE N-METHYLTRANSFERASE"/>
    <property type="match status" value="1"/>
</dbReference>
<organism evidence="5 6">
    <name type="scientific">Lingula anatina</name>
    <name type="common">Brachiopod</name>
    <name type="synonym">Lingula unguis</name>
    <dbReference type="NCBI Taxonomy" id="7574"/>
    <lineage>
        <taxon>Eukaryota</taxon>
        <taxon>Metazoa</taxon>
        <taxon>Spiralia</taxon>
        <taxon>Lophotrochozoa</taxon>
        <taxon>Brachiopoda</taxon>
        <taxon>Linguliformea</taxon>
        <taxon>Lingulata</taxon>
        <taxon>Lingulida</taxon>
        <taxon>Linguloidea</taxon>
        <taxon>Lingulidae</taxon>
        <taxon>Lingula</taxon>
    </lineage>
</organism>
<keyword evidence="4" id="KW-0949">S-adenosyl-L-methionine</keyword>
<dbReference type="Proteomes" id="UP000085678">
    <property type="component" value="Unplaced"/>
</dbReference>
<evidence type="ECO:0000256" key="3">
    <source>
        <dbReference type="ARBA" id="ARBA00022679"/>
    </source>
</evidence>
<dbReference type="GeneID" id="106170526"/>
<dbReference type="SUPFAM" id="SSF53335">
    <property type="entry name" value="S-adenosyl-L-methionine-dependent methyltransferases"/>
    <property type="match status" value="1"/>
</dbReference>